<evidence type="ECO:0000313" key="1">
    <source>
        <dbReference type="EMBL" id="KAG8391659.1"/>
    </source>
</evidence>
<comment type="caution">
    <text evidence="1">The sequence shown here is derived from an EMBL/GenBank/DDBJ whole genome shotgun (WGS) entry which is preliminary data.</text>
</comment>
<accession>A0AAV6Y9U6</accession>
<evidence type="ECO:0000313" key="2">
    <source>
        <dbReference type="Proteomes" id="UP000826271"/>
    </source>
</evidence>
<name>A0AAV6Y9U6_9LAMI</name>
<organism evidence="1 2">
    <name type="scientific">Buddleja alternifolia</name>
    <dbReference type="NCBI Taxonomy" id="168488"/>
    <lineage>
        <taxon>Eukaryota</taxon>
        <taxon>Viridiplantae</taxon>
        <taxon>Streptophyta</taxon>
        <taxon>Embryophyta</taxon>
        <taxon>Tracheophyta</taxon>
        <taxon>Spermatophyta</taxon>
        <taxon>Magnoliopsida</taxon>
        <taxon>eudicotyledons</taxon>
        <taxon>Gunneridae</taxon>
        <taxon>Pentapetalae</taxon>
        <taxon>asterids</taxon>
        <taxon>lamiids</taxon>
        <taxon>Lamiales</taxon>
        <taxon>Scrophulariaceae</taxon>
        <taxon>Buddlejeae</taxon>
        <taxon>Buddleja</taxon>
    </lineage>
</organism>
<dbReference type="EMBL" id="WHWC01000001">
    <property type="protein sequence ID" value="KAG8391659.1"/>
    <property type="molecule type" value="Genomic_DNA"/>
</dbReference>
<sequence>MVDDDKKKGRLCATGGTGAEGGCWMRCAESPMAKVKNWADHAGPNTRMEDARPLDTHKWAAGHVADVGPDFAEWAAEWND</sequence>
<gene>
    <name evidence="1" type="ORF">BUALT_Bualt01G0210300</name>
</gene>
<reference evidence="1" key="1">
    <citation type="submission" date="2019-10" db="EMBL/GenBank/DDBJ databases">
        <authorList>
            <person name="Zhang R."/>
            <person name="Pan Y."/>
            <person name="Wang J."/>
            <person name="Ma R."/>
            <person name="Yu S."/>
        </authorList>
    </citation>
    <scope>NUCLEOTIDE SEQUENCE</scope>
    <source>
        <strain evidence="1">LA-IB0</strain>
        <tissue evidence="1">Leaf</tissue>
    </source>
</reference>
<proteinExistence type="predicted"/>
<dbReference type="AlphaFoldDB" id="A0AAV6Y9U6"/>
<keyword evidence="2" id="KW-1185">Reference proteome</keyword>
<dbReference type="Proteomes" id="UP000826271">
    <property type="component" value="Unassembled WGS sequence"/>
</dbReference>
<protein>
    <submittedName>
        <fullName evidence="1">Uncharacterized protein</fullName>
    </submittedName>
</protein>